<reference evidence="1 2" key="1">
    <citation type="submission" date="2016-06" db="EMBL/GenBank/DDBJ databases">
        <authorList>
            <person name="Kjaerup R.B."/>
            <person name="Dalgaard T.S."/>
            <person name="Juul-Madsen H.R."/>
        </authorList>
    </citation>
    <scope>NUCLEOTIDE SEQUENCE [LARGE SCALE GENOMIC DNA]</scope>
</reference>
<gene>
    <name evidence="1" type="ORF">ZT3D7_G5290</name>
</gene>
<sequence length="180" mass="20359">MAQNIFYWVGKTPVDNAWRPQPGQNPTKYFDRLPNAFHRMDLAAMVVDCAPFIAGAGGVAHMSQAMQFGFTAHASIFRNAKTLTAIHRTTLLLTPLIFLCQASGIEYRNFIPRWAHERELRRDEEEVRTHVDVGMAIGGGLWTARLLFRLGARYWAPVDVIMGGALADLLQREYLRAHSF</sequence>
<evidence type="ECO:0000313" key="1">
    <source>
        <dbReference type="EMBL" id="SMQ50137.1"/>
    </source>
</evidence>
<keyword evidence="2" id="KW-1185">Reference proteome</keyword>
<protein>
    <submittedName>
        <fullName evidence="1">Uncharacterized protein</fullName>
    </submittedName>
</protein>
<evidence type="ECO:0000313" key="2">
    <source>
        <dbReference type="Proteomes" id="UP000215127"/>
    </source>
</evidence>
<accession>A0A1X7RT49</accession>
<organism evidence="1 2">
    <name type="scientific">Zymoseptoria tritici (strain ST99CH_3D7)</name>
    <dbReference type="NCBI Taxonomy" id="1276538"/>
    <lineage>
        <taxon>Eukaryota</taxon>
        <taxon>Fungi</taxon>
        <taxon>Dikarya</taxon>
        <taxon>Ascomycota</taxon>
        <taxon>Pezizomycotina</taxon>
        <taxon>Dothideomycetes</taxon>
        <taxon>Dothideomycetidae</taxon>
        <taxon>Mycosphaerellales</taxon>
        <taxon>Mycosphaerellaceae</taxon>
        <taxon>Zymoseptoria</taxon>
    </lineage>
</organism>
<dbReference type="Proteomes" id="UP000215127">
    <property type="component" value="Chromosome 4"/>
</dbReference>
<dbReference type="EMBL" id="LT853695">
    <property type="protein sequence ID" value="SMQ50137.1"/>
    <property type="molecule type" value="Genomic_DNA"/>
</dbReference>
<name>A0A1X7RT49_ZYMT9</name>
<dbReference type="AlphaFoldDB" id="A0A1X7RT49"/>
<proteinExistence type="predicted"/>